<gene>
    <name evidence="9" type="ORF">DN069_25260</name>
</gene>
<keyword evidence="6 7" id="KW-0472">Membrane</keyword>
<evidence type="ECO:0000256" key="1">
    <source>
        <dbReference type="ARBA" id="ARBA00004651"/>
    </source>
</evidence>
<dbReference type="Proteomes" id="UP000248889">
    <property type="component" value="Unassembled WGS sequence"/>
</dbReference>
<comment type="similarity">
    <text evidence="2 7">Belongs to the DedA family.</text>
</comment>
<evidence type="ECO:0000313" key="10">
    <source>
        <dbReference type="Proteomes" id="UP000248889"/>
    </source>
</evidence>
<dbReference type="PANTHER" id="PTHR30353">
    <property type="entry name" value="INNER MEMBRANE PROTEIN DEDA-RELATED"/>
    <property type="match status" value="1"/>
</dbReference>
<organism evidence="9 10">
    <name type="scientific">Streptacidiphilus pinicola</name>
    <dbReference type="NCBI Taxonomy" id="2219663"/>
    <lineage>
        <taxon>Bacteria</taxon>
        <taxon>Bacillati</taxon>
        <taxon>Actinomycetota</taxon>
        <taxon>Actinomycetes</taxon>
        <taxon>Kitasatosporales</taxon>
        <taxon>Streptomycetaceae</taxon>
        <taxon>Streptacidiphilus</taxon>
    </lineage>
</organism>
<feature type="transmembrane region" description="Helical" evidence="7">
    <location>
        <begin position="145"/>
        <end position="169"/>
    </location>
</feature>
<dbReference type="InterPro" id="IPR032818">
    <property type="entry name" value="DedA-like"/>
</dbReference>
<evidence type="ECO:0000256" key="5">
    <source>
        <dbReference type="ARBA" id="ARBA00022989"/>
    </source>
</evidence>
<dbReference type="Pfam" id="PF09335">
    <property type="entry name" value="VTT_dom"/>
    <property type="match status" value="1"/>
</dbReference>
<evidence type="ECO:0000256" key="3">
    <source>
        <dbReference type="ARBA" id="ARBA00022475"/>
    </source>
</evidence>
<dbReference type="InterPro" id="IPR032816">
    <property type="entry name" value="VTT_dom"/>
</dbReference>
<dbReference type="AlphaFoldDB" id="A0A2X0K5N4"/>
<evidence type="ECO:0000259" key="8">
    <source>
        <dbReference type="Pfam" id="PF09335"/>
    </source>
</evidence>
<evidence type="ECO:0000256" key="4">
    <source>
        <dbReference type="ARBA" id="ARBA00022692"/>
    </source>
</evidence>
<feature type="transmembrane region" description="Helical" evidence="7">
    <location>
        <begin position="58"/>
        <end position="80"/>
    </location>
</feature>
<evidence type="ECO:0000256" key="6">
    <source>
        <dbReference type="ARBA" id="ARBA00023136"/>
    </source>
</evidence>
<keyword evidence="5 7" id="KW-1133">Transmembrane helix</keyword>
<dbReference type="GO" id="GO:0005886">
    <property type="term" value="C:plasma membrane"/>
    <property type="evidence" value="ECO:0007669"/>
    <property type="project" value="UniProtKB-SubCell"/>
</dbReference>
<keyword evidence="4 7" id="KW-0812">Transmembrane</keyword>
<proteinExistence type="inferred from homology"/>
<keyword evidence="10" id="KW-1185">Reference proteome</keyword>
<dbReference type="OrthoDB" id="9813426at2"/>
<sequence length="199" mass="20857">MNGSSLLSAFGALAVLFVTFAESGLLVVGFFLPGDTLLFPAGVLCAAPAAHGGTSLQLWQVLLGAAVGTCLGSQLGYVIGRRGGTAVLARSESARLKSVVAHGEELLARYGQRKAIIIGRFIPLVRTVLGPVAGVLQVPTRTFTLWQVVGGIAWSQSLVLLGFWLGAAVPGVDNYLLPLVALVVVVSFLPVLLQRWRKP</sequence>
<evidence type="ECO:0000256" key="7">
    <source>
        <dbReference type="RuleBase" id="RU367016"/>
    </source>
</evidence>
<accession>A0A2X0K5N4</accession>
<feature type="domain" description="VTT" evidence="8">
    <location>
        <begin position="33"/>
        <end position="162"/>
    </location>
</feature>
<keyword evidence="3 7" id="KW-1003">Cell membrane</keyword>
<feature type="transmembrane region" description="Helical" evidence="7">
    <location>
        <begin position="175"/>
        <end position="193"/>
    </location>
</feature>
<dbReference type="EMBL" id="QKYN01000100">
    <property type="protein sequence ID" value="RAG82889.1"/>
    <property type="molecule type" value="Genomic_DNA"/>
</dbReference>
<comment type="subcellular location">
    <subcellularLocation>
        <location evidence="1 7">Cell membrane</location>
        <topology evidence="1 7">Multi-pass membrane protein</topology>
    </subcellularLocation>
</comment>
<name>A0A2X0K5N4_9ACTN</name>
<comment type="caution">
    <text evidence="7">Lacks conserved residue(s) required for the propagation of feature annotation.</text>
</comment>
<comment type="caution">
    <text evidence="9">The sequence shown here is derived from an EMBL/GenBank/DDBJ whole genome shotgun (WGS) entry which is preliminary data.</text>
</comment>
<dbReference type="PANTHER" id="PTHR30353:SF0">
    <property type="entry name" value="TRANSMEMBRANE PROTEIN"/>
    <property type="match status" value="1"/>
</dbReference>
<evidence type="ECO:0000313" key="9">
    <source>
        <dbReference type="EMBL" id="RAG82889.1"/>
    </source>
</evidence>
<reference evidence="9 10" key="1">
    <citation type="submission" date="2018-06" db="EMBL/GenBank/DDBJ databases">
        <title>Streptacidiphilus pinicola sp. nov., isolated from pine grove soil.</title>
        <authorList>
            <person name="Roh S.G."/>
            <person name="Park S."/>
            <person name="Kim M.-K."/>
            <person name="Yun B.-R."/>
            <person name="Park J."/>
            <person name="Kim M.J."/>
            <person name="Kim Y.S."/>
            <person name="Kim S.B."/>
        </authorList>
    </citation>
    <scope>NUCLEOTIDE SEQUENCE [LARGE SCALE GENOMIC DNA]</scope>
    <source>
        <strain evidence="9 10">MMS16-CNU450</strain>
    </source>
</reference>
<evidence type="ECO:0000256" key="2">
    <source>
        <dbReference type="ARBA" id="ARBA00010792"/>
    </source>
</evidence>
<protein>
    <submittedName>
        <fullName evidence="9">DedA family protein</fullName>
    </submittedName>
</protein>